<feature type="region of interest" description="Disordered" evidence="1">
    <location>
        <begin position="53"/>
        <end position="72"/>
    </location>
</feature>
<keyword evidence="3" id="KW-0238">DNA-binding</keyword>
<dbReference type="InterPro" id="IPR007159">
    <property type="entry name" value="SpoVT-AbrB_dom"/>
</dbReference>
<dbReference type="AlphaFoldDB" id="A0A857J9K7"/>
<organism evidence="3 4">
    <name type="scientific">Xylophilus rhododendri</name>
    <dbReference type="NCBI Taxonomy" id="2697032"/>
    <lineage>
        <taxon>Bacteria</taxon>
        <taxon>Pseudomonadati</taxon>
        <taxon>Pseudomonadota</taxon>
        <taxon>Betaproteobacteria</taxon>
        <taxon>Burkholderiales</taxon>
        <taxon>Xylophilus</taxon>
    </lineage>
</organism>
<evidence type="ECO:0000313" key="3">
    <source>
        <dbReference type="EMBL" id="QHI99729.1"/>
    </source>
</evidence>
<accession>A0A857J9K7</accession>
<dbReference type="SUPFAM" id="SSF89447">
    <property type="entry name" value="AbrB/MazE/MraZ-like"/>
    <property type="match status" value="1"/>
</dbReference>
<dbReference type="EMBL" id="CP047650">
    <property type="protein sequence ID" value="QHI99729.1"/>
    <property type="molecule type" value="Genomic_DNA"/>
</dbReference>
<dbReference type="NCBIfam" id="TIGR01439">
    <property type="entry name" value="lp_hng_hel_AbrB"/>
    <property type="match status" value="1"/>
</dbReference>
<evidence type="ECO:0000313" key="4">
    <source>
        <dbReference type="Proteomes" id="UP000464787"/>
    </source>
</evidence>
<evidence type="ECO:0000259" key="2">
    <source>
        <dbReference type="SMART" id="SM00966"/>
    </source>
</evidence>
<reference evidence="3 4" key="1">
    <citation type="submission" date="2020-01" db="EMBL/GenBank/DDBJ databases">
        <title>Genome sequencing of strain KACC 21265.</title>
        <authorList>
            <person name="Heo J."/>
            <person name="Kim S.-J."/>
            <person name="Kim J.-S."/>
            <person name="Hong S.-B."/>
            <person name="Kwon S.-W."/>
        </authorList>
    </citation>
    <scope>NUCLEOTIDE SEQUENCE [LARGE SCALE GENOMIC DNA]</scope>
    <source>
        <strain evidence="3 4">KACC 21265</strain>
    </source>
</reference>
<keyword evidence="4" id="KW-1185">Reference proteome</keyword>
<proteinExistence type="predicted"/>
<dbReference type="SMART" id="SM00966">
    <property type="entry name" value="SpoVT_AbrB"/>
    <property type="match status" value="1"/>
</dbReference>
<protein>
    <submittedName>
        <fullName evidence="3">AbrB/MazE/SpoVT family DNA-binding domain-containing protein</fullName>
    </submittedName>
</protein>
<dbReference type="Pfam" id="PF04014">
    <property type="entry name" value="MazE_antitoxin"/>
    <property type="match status" value="1"/>
</dbReference>
<evidence type="ECO:0000256" key="1">
    <source>
        <dbReference type="SAM" id="MobiDB-lite"/>
    </source>
</evidence>
<sequence length="72" mass="7819">MVKATVTTKGRVTIPAGIRKSLGLTPGDRVTWTRHLDGTVAMVKFQGDGSRNDLRESAVADQRTEFSSRDDG</sequence>
<dbReference type="Gene3D" id="2.10.260.10">
    <property type="match status" value="1"/>
</dbReference>
<dbReference type="GO" id="GO:0003677">
    <property type="term" value="F:DNA binding"/>
    <property type="evidence" value="ECO:0007669"/>
    <property type="project" value="UniProtKB-KW"/>
</dbReference>
<name>A0A857J9K7_9BURK</name>
<dbReference type="RefSeq" id="WP_160553540.1">
    <property type="nucleotide sequence ID" value="NZ_CP047650.1"/>
</dbReference>
<gene>
    <name evidence="3" type="ORF">GT347_18150</name>
</gene>
<feature type="domain" description="SpoVT-AbrB" evidence="2">
    <location>
        <begin position="4"/>
        <end position="50"/>
    </location>
</feature>
<dbReference type="InterPro" id="IPR037914">
    <property type="entry name" value="SpoVT-AbrB_sf"/>
</dbReference>
<dbReference type="Proteomes" id="UP000464787">
    <property type="component" value="Chromosome"/>
</dbReference>
<dbReference type="KEGG" id="xyk:GT347_18150"/>